<dbReference type="RefSeq" id="WP_114569102.1">
    <property type="nucleotide sequence ID" value="NZ_CABMMS010000006.1"/>
</dbReference>
<dbReference type="AlphaFoldDB" id="A0A369LY46"/>
<dbReference type="PANTHER" id="PTHR42956">
    <property type="entry name" value="NITROGENASE IRON-MOLYBDENUM COFACTOR BIOSYNTHESIS PROTEIN NIFE"/>
    <property type="match status" value="1"/>
</dbReference>
<name>A0A369LY46_9ACTN</name>
<organism evidence="3 4">
    <name type="scientific">Gordonibacter pamelaeae</name>
    <dbReference type="NCBI Taxonomy" id="471189"/>
    <lineage>
        <taxon>Bacteria</taxon>
        <taxon>Bacillati</taxon>
        <taxon>Actinomycetota</taxon>
        <taxon>Coriobacteriia</taxon>
        <taxon>Eggerthellales</taxon>
        <taxon>Eggerthellaceae</taxon>
        <taxon>Gordonibacter</taxon>
    </lineage>
</organism>
<dbReference type="EMBL" id="PPTS01000006">
    <property type="protein sequence ID" value="RDB64082.1"/>
    <property type="molecule type" value="Genomic_DNA"/>
</dbReference>
<dbReference type="Proteomes" id="UP000254000">
    <property type="component" value="Unassembled WGS sequence"/>
</dbReference>
<proteinExistence type="predicted"/>
<dbReference type="InterPro" id="IPR000510">
    <property type="entry name" value="Nase/OxRdtase_comp1"/>
</dbReference>
<evidence type="ECO:0000259" key="2">
    <source>
        <dbReference type="Pfam" id="PF00148"/>
    </source>
</evidence>
<reference evidence="3 4" key="1">
    <citation type="journal article" date="2018" name="Elife">
        <title>Discovery and characterization of a prevalent human gut bacterial enzyme sufficient for the inactivation of a family of plant toxins.</title>
        <authorList>
            <person name="Koppel N."/>
            <person name="Bisanz J.E."/>
            <person name="Pandelia M.E."/>
            <person name="Turnbaugh P.J."/>
            <person name="Balskus E.P."/>
        </authorList>
    </citation>
    <scope>NUCLEOTIDE SEQUENCE [LARGE SCALE GENOMIC DNA]</scope>
    <source>
        <strain evidence="3 4">3C</strain>
    </source>
</reference>
<dbReference type="GeneID" id="78360053"/>
<dbReference type="GO" id="GO:0016491">
    <property type="term" value="F:oxidoreductase activity"/>
    <property type="evidence" value="ECO:0007669"/>
    <property type="project" value="InterPro"/>
</dbReference>
<evidence type="ECO:0000313" key="4">
    <source>
        <dbReference type="Proteomes" id="UP000254000"/>
    </source>
</evidence>
<dbReference type="InterPro" id="IPR049939">
    <property type="entry name" value="NifE-like"/>
</dbReference>
<dbReference type="PANTHER" id="PTHR42956:SF1">
    <property type="entry name" value="NITROGENASE IRON-MOLYBDENUM COFACTOR BIOSYNTHESIS PROTEIN NIFE"/>
    <property type="match status" value="1"/>
</dbReference>
<comment type="caution">
    <text evidence="3">The sequence shown here is derived from an EMBL/GenBank/DDBJ whole genome shotgun (WGS) entry which is preliminary data.</text>
</comment>
<dbReference type="Gene3D" id="3.40.50.1980">
    <property type="entry name" value="Nitrogenase molybdenum iron protein domain"/>
    <property type="match status" value="2"/>
</dbReference>
<accession>A0A369LY46</accession>
<feature type="domain" description="Nitrogenase/oxidoreductase component 1" evidence="2">
    <location>
        <begin position="50"/>
        <end position="304"/>
    </location>
</feature>
<dbReference type="OrthoDB" id="3199475at2"/>
<sequence>MARLSLFLPSFAADYSGVCSCLFDLDALVVVADAACCTRNYIDYDEPRWSRGKTTTLCAQLRTLDVVMGDEAKTVAKVAAAARELEPRMVALLGSPVPAITGMDFRGMAHDIEDATGVPALGFATTGFATYERGLDLAHRELAERFGPAGDGMLRGAGDGRPALAPPARPTADGRPEGTGPCGLAASPERPAVNVLGLTPLDFGGGPNAEDLRECLDGAGLAVNATWCMGLSLEGVAQVGKASVNLVVSAGALGVAQVLERAYGTPYVVGLPLAGAQAGLVCEALRRAARGGASSYAFAGGPHAESCDAGVLPESSRTVFDARMDASGAGGEAVLVVGDWVCAASVRSALRLSGWSGPVTVASLCGQRPGFAEPGDVALAGDADLAALVARGGFSVVVGDPLLARIPGVPGARHVRTAHPAVSSNLFAKEVPRYFVDDIVRRF</sequence>
<keyword evidence="4" id="KW-1185">Reference proteome</keyword>
<evidence type="ECO:0000313" key="3">
    <source>
        <dbReference type="EMBL" id="RDB64082.1"/>
    </source>
</evidence>
<evidence type="ECO:0000256" key="1">
    <source>
        <dbReference type="SAM" id="MobiDB-lite"/>
    </source>
</evidence>
<protein>
    <recommendedName>
        <fullName evidence="2">Nitrogenase/oxidoreductase component 1 domain-containing protein</fullName>
    </recommendedName>
</protein>
<dbReference type="Pfam" id="PF00148">
    <property type="entry name" value="Oxidored_nitro"/>
    <property type="match status" value="1"/>
</dbReference>
<feature type="region of interest" description="Disordered" evidence="1">
    <location>
        <begin position="148"/>
        <end position="185"/>
    </location>
</feature>
<gene>
    <name evidence="3" type="ORF">C1877_10150</name>
</gene>
<feature type="compositionally biased region" description="Gly residues" evidence="1">
    <location>
        <begin position="149"/>
        <end position="159"/>
    </location>
</feature>
<dbReference type="SUPFAM" id="SSF53807">
    <property type="entry name" value="Helical backbone' metal receptor"/>
    <property type="match status" value="1"/>
</dbReference>